<accession>A0A2V3IS31</accession>
<reference evidence="1 2" key="1">
    <citation type="journal article" date="2018" name="Mol. Biol. Evol.">
        <title>Analysis of the draft genome of the red seaweed Gracilariopsis chorda provides insights into genome size evolution in Rhodophyta.</title>
        <authorList>
            <person name="Lee J."/>
            <person name="Yang E.C."/>
            <person name="Graf L."/>
            <person name="Yang J.H."/>
            <person name="Qiu H."/>
            <person name="Zel Zion U."/>
            <person name="Chan C.X."/>
            <person name="Stephens T.G."/>
            <person name="Weber A.P.M."/>
            <person name="Boo G.H."/>
            <person name="Boo S.M."/>
            <person name="Kim K.M."/>
            <person name="Shin Y."/>
            <person name="Jung M."/>
            <person name="Lee S.J."/>
            <person name="Yim H.S."/>
            <person name="Lee J.H."/>
            <person name="Bhattacharya D."/>
            <person name="Yoon H.S."/>
        </authorList>
    </citation>
    <scope>NUCLEOTIDE SEQUENCE [LARGE SCALE GENOMIC DNA]</scope>
    <source>
        <strain evidence="1 2">SKKU-2015</strain>
        <tissue evidence="1">Whole body</tissue>
    </source>
</reference>
<keyword evidence="2" id="KW-1185">Reference proteome</keyword>
<dbReference type="AlphaFoldDB" id="A0A2V3IS31"/>
<evidence type="ECO:0000313" key="2">
    <source>
        <dbReference type="Proteomes" id="UP000247409"/>
    </source>
</evidence>
<comment type="caution">
    <text evidence="1">The sequence shown here is derived from an EMBL/GenBank/DDBJ whole genome shotgun (WGS) entry which is preliminary data.</text>
</comment>
<protein>
    <submittedName>
        <fullName evidence="1">Uncharacterized protein</fullName>
    </submittedName>
</protein>
<evidence type="ECO:0000313" key="1">
    <source>
        <dbReference type="EMBL" id="PXF44935.1"/>
    </source>
</evidence>
<gene>
    <name evidence="1" type="ORF">BWQ96_05299</name>
</gene>
<organism evidence="1 2">
    <name type="scientific">Gracilariopsis chorda</name>
    <dbReference type="NCBI Taxonomy" id="448386"/>
    <lineage>
        <taxon>Eukaryota</taxon>
        <taxon>Rhodophyta</taxon>
        <taxon>Florideophyceae</taxon>
        <taxon>Rhodymeniophycidae</taxon>
        <taxon>Gracilariales</taxon>
        <taxon>Gracilariaceae</taxon>
        <taxon>Gracilariopsis</taxon>
    </lineage>
</organism>
<dbReference type="Proteomes" id="UP000247409">
    <property type="component" value="Unassembled WGS sequence"/>
</dbReference>
<sequence>MYPFGGRQLGVIHWLMAHGLNPAGDFSHNADPANDVAEILKIADQRLDPPKPILARNHSHFVANL</sequence>
<dbReference type="EMBL" id="NBIV01000077">
    <property type="protein sequence ID" value="PXF44935.1"/>
    <property type="molecule type" value="Genomic_DNA"/>
</dbReference>
<proteinExistence type="predicted"/>
<name>A0A2V3IS31_9FLOR</name>